<protein>
    <recommendedName>
        <fullName evidence="1">N-acetyltransferase domain-containing protein</fullName>
    </recommendedName>
</protein>
<evidence type="ECO:0000259" key="1">
    <source>
        <dbReference type="PROSITE" id="PS51186"/>
    </source>
</evidence>
<dbReference type="PROSITE" id="PS51186">
    <property type="entry name" value="GNAT"/>
    <property type="match status" value="1"/>
</dbReference>
<evidence type="ECO:0000313" key="2">
    <source>
        <dbReference type="EMBL" id="AKG74672.1"/>
    </source>
</evidence>
<gene>
    <name evidence="2" type="ORF">AAT16_10995</name>
</gene>
<dbReference type="Proteomes" id="UP000034029">
    <property type="component" value="Chromosome"/>
</dbReference>
<proteinExistence type="predicted"/>
<dbReference type="InterPro" id="IPR000182">
    <property type="entry name" value="GNAT_dom"/>
</dbReference>
<dbReference type="Gene3D" id="3.40.630.30">
    <property type="match status" value="1"/>
</dbReference>
<feature type="domain" description="N-acetyltransferase" evidence="1">
    <location>
        <begin position="2"/>
        <end position="142"/>
    </location>
</feature>
<sequence length="146" mass="16805">MMKLRKDRSFNSNDINGLYLSKGYSSYENRLDALFDAVLSSDHVITAWDEARMVGIIRSSGDQNFTQYISDLIVHPEYKTKGLASKLMNTYINEVSEVDEIFLMMDAAPGNSFTKNWLIYKGFEIIAETGEQTIYLMKKDEEENEM</sequence>
<reference evidence="3" key="2">
    <citation type="submission" date="2015-04" db="EMBL/GenBank/DDBJ databases">
        <title>Complete genome sequence of Salinicoccus halodurans strain H3B36, isolated from the Qaidam basin of China.</title>
        <authorList>
            <person name="Ma Y."/>
            <person name="Jiang K."/>
            <person name="Xue Y."/>
        </authorList>
    </citation>
    <scope>NUCLEOTIDE SEQUENCE [LARGE SCALE GENOMIC DNA]</scope>
    <source>
        <strain evidence="3">H3B36</strain>
    </source>
</reference>
<dbReference type="SUPFAM" id="SSF55729">
    <property type="entry name" value="Acyl-CoA N-acyltransferases (Nat)"/>
    <property type="match status" value="1"/>
</dbReference>
<reference evidence="2 3" key="1">
    <citation type="journal article" date="2015" name="Int. J. Syst. Evol. Microbiol.">
        <title>Complete genome sequence of Salinicoccus halodurans H3B36, isolated from the Qaidam Basin in China.</title>
        <authorList>
            <person name="Jiang K."/>
            <person name="Xue Y."/>
            <person name="Ma Y."/>
        </authorList>
    </citation>
    <scope>NUCLEOTIDE SEQUENCE [LARGE SCALE GENOMIC DNA]</scope>
    <source>
        <strain evidence="2 3">H3B36</strain>
    </source>
</reference>
<dbReference type="RefSeq" id="WP_046790851.1">
    <property type="nucleotide sequence ID" value="NZ_FOTB01000005.1"/>
</dbReference>
<dbReference type="CDD" id="cd04301">
    <property type="entry name" value="NAT_SF"/>
    <property type="match status" value="1"/>
</dbReference>
<accession>A0ABN4G276</accession>
<keyword evidence="3" id="KW-1185">Reference proteome</keyword>
<organism evidence="2 3">
    <name type="scientific">Salinicoccus halodurans</name>
    <dbReference type="NCBI Taxonomy" id="407035"/>
    <lineage>
        <taxon>Bacteria</taxon>
        <taxon>Bacillati</taxon>
        <taxon>Bacillota</taxon>
        <taxon>Bacilli</taxon>
        <taxon>Bacillales</taxon>
        <taxon>Staphylococcaceae</taxon>
        <taxon>Salinicoccus</taxon>
    </lineage>
</organism>
<evidence type="ECO:0000313" key="3">
    <source>
        <dbReference type="Proteomes" id="UP000034029"/>
    </source>
</evidence>
<dbReference type="InterPro" id="IPR016181">
    <property type="entry name" value="Acyl_CoA_acyltransferase"/>
</dbReference>
<name>A0ABN4G276_9STAP</name>
<dbReference type="Pfam" id="PF13673">
    <property type="entry name" value="Acetyltransf_10"/>
    <property type="match status" value="1"/>
</dbReference>
<dbReference type="EMBL" id="CP011366">
    <property type="protein sequence ID" value="AKG74672.1"/>
    <property type="molecule type" value="Genomic_DNA"/>
</dbReference>